<evidence type="ECO:0000313" key="3">
    <source>
        <dbReference type="Proteomes" id="UP000708208"/>
    </source>
</evidence>
<dbReference type="AlphaFoldDB" id="A0A8J2P1U9"/>
<dbReference type="OrthoDB" id="8275571at2759"/>
<evidence type="ECO:0000256" key="1">
    <source>
        <dbReference type="SAM" id="SignalP"/>
    </source>
</evidence>
<evidence type="ECO:0000313" key="2">
    <source>
        <dbReference type="EMBL" id="CAG7722431.1"/>
    </source>
</evidence>
<dbReference type="Proteomes" id="UP000708208">
    <property type="component" value="Unassembled WGS sequence"/>
</dbReference>
<keyword evidence="3" id="KW-1185">Reference proteome</keyword>
<sequence>MATLAILIFLHFFCATINLVKTDSGDVGNSSLAFCEEQFYVPKSKQDCPYGFSFVGRVPKCVCIKGIYRMYLSNCEVADGFAEEVCTLLEDQQVQVRGVKLTKEPKWDRTGVACERGSAASKEWEYTPEHAKVRTPSTEFYTINGEAFITTQKVRGKWKHDVCVQNKQQEQKICLYRHKDNVDIWHLEKQTEIQVKQTCTPGKAGSTFTPLRVNKCFNPLTLYDAECQVPCIKDNIRQGDGSGNKSPQVSSKLDLDAHILDAKPYIHYDNDFYDRKLNTYLMQQELGVFNVTLVSTVEHGPNKTFSLFEIMKNITKNYCPQKYVPSNWVDQVVDLFHNLHHGDIFKYENELGEEEYKWISDILKKCYLNQTKIKLYHEPLGKDDQGNPIDCDGTPKATGYCNSTSGCDQVPVYQIPPPYNDFLNKHYVPEVNWLILDIVHVACFPQFNESYRMFHLLEQTVEKLFTLRIKNYWFWPSWSQKTKGRMLSTAADDLMHNLEVCAESAYQYNNRQPHRLVRPDPSKYLKRRKRAAQLLSTSYDITCAKSRPEFTYPKDCENFQKPKNKLINPKIKYI</sequence>
<organism evidence="2 3">
    <name type="scientific">Allacma fusca</name>
    <dbReference type="NCBI Taxonomy" id="39272"/>
    <lineage>
        <taxon>Eukaryota</taxon>
        <taxon>Metazoa</taxon>
        <taxon>Ecdysozoa</taxon>
        <taxon>Arthropoda</taxon>
        <taxon>Hexapoda</taxon>
        <taxon>Collembola</taxon>
        <taxon>Symphypleona</taxon>
        <taxon>Sminthuridae</taxon>
        <taxon>Allacma</taxon>
    </lineage>
</organism>
<reference evidence="2" key="1">
    <citation type="submission" date="2021-06" db="EMBL/GenBank/DDBJ databases">
        <authorList>
            <person name="Hodson N. C."/>
            <person name="Mongue J. A."/>
            <person name="Jaron S. K."/>
        </authorList>
    </citation>
    <scope>NUCLEOTIDE SEQUENCE</scope>
</reference>
<comment type="caution">
    <text evidence="2">The sequence shown here is derived from an EMBL/GenBank/DDBJ whole genome shotgun (WGS) entry which is preliminary data.</text>
</comment>
<accession>A0A8J2P1U9</accession>
<proteinExistence type="predicted"/>
<keyword evidence="1" id="KW-0732">Signal</keyword>
<feature type="chain" id="PRO_5035300068" evidence="1">
    <location>
        <begin position="23"/>
        <end position="574"/>
    </location>
</feature>
<name>A0A8J2P1U9_9HEXA</name>
<feature type="signal peptide" evidence="1">
    <location>
        <begin position="1"/>
        <end position="22"/>
    </location>
</feature>
<dbReference type="EMBL" id="CAJVCH010089249">
    <property type="protein sequence ID" value="CAG7722431.1"/>
    <property type="molecule type" value="Genomic_DNA"/>
</dbReference>
<gene>
    <name evidence="2" type="ORF">AFUS01_LOCUS11563</name>
</gene>
<protein>
    <submittedName>
        <fullName evidence="2">Uncharacterized protein</fullName>
    </submittedName>
</protein>